<dbReference type="Gene3D" id="1.10.1740.10">
    <property type="match status" value="1"/>
</dbReference>
<feature type="domain" description="RNA polymerase sigma-70 region 2" evidence="5">
    <location>
        <begin position="23"/>
        <end position="90"/>
    </location>
</feature>
<evidence type="ECO:0000259" key="5">
    <source>
        <dbReference type="Pfam" id="PF04542"/>
    </source>
</evidence>
<proteinExistence type="inferred from homology"/>
<evidence type="ECO:0000256" key="1">
    <source>
        <dbReference type="ARBA" id="ARBA00010641"/>
    </source>
</evidence>
<dbReference type="InterPro" id="IPR013324">
    <property type="entry name" value="RNA_pol_sigma_r3/r4-like"/>
</dbReference>
<dbReference type="NCBIfam" id="TIGR02937">
    <property type="entry name" value="sigma70-ECF"/>
    <property type="match status" value="1"/>
</dbReference>
<dbReference type="SUPFAM" id="SSF88946">
    <property type="entry name" value="Sigma2 domain of RNA polymerase sigma factors"/>
    <property type="match status" value="1"/>
</dbReference>
<dbReference type="PANTHER" id="PTHR43133">
    <property type="entry name" value="RNA POLYMERASE ECF-TYPE SIGMA FACTO"/>
    <property type="match status" value="1"/>
</dbReference>
<reference evidence="7 8" key="1">
    <citation type="submission" date="2019-03" db="EMBL/GenBank/DDBJ databases">
        <title>Genomic Encyclopedia of Type Strains, Phase IV (KMG-IV): sequencing the most valuable type-strain genomes for metagenomic binning, comparative biology and taxonomic classification.</title>
        <authorList>
            <person name="Goeker M."/>
        </authorList>
    </citation>
    <scope>NUCLEOTIDE SEQUENCE [LARGE SCALE GENOMIC DNA]</scope>
    <source>
        <strain evidence="7 8">DSM 24830</strain>
    </source>
</reference>
<dbReference type="OrthoDB" id="9784272at2"/>
<dbReference type="PANTHER" id="PTHR43133:SF62">
    <property type="entry name" value="RNA POLYMERASE SIGMA FACTOR SIGZ"/>
    <property type="match status" value="1"/>
</dbReference>
<dbReference type="SUPFAM" id="SSF88659">
    <property type="entry name" value="Sigma3 and sigma4 domains of RNA polymerase sigma factors"/>
    <property type="match status" value="1"/>
</dbReference>
<comment type="similarity">
    <text evidence="1">Belongs to the sigma-70 factor family. ECF subfamily.</text>
</comment>
<protein>
    <submittedName>
        <fullName evidence="7">RNA polymerase ECF family sigma subunit</fullName>
    </submittedName>
</protein>
<dbReference type="InterPro" id="IPR039425">
    <property type="entry name" value="RNA_pol_sigma-70-like"/>
</dbReference>
<dbReference type="InterPro" id="IPR013325">
    <property type="entry name" value="RNA_pol_sigma_r2"/>
</dbReference>
<dbReference type="GO" id="GO:0016987">
    <property type="term" value="F:sigma factor activity"/>
    <property type="evidence" value="ECO:0007669"/>
    <property type="project" value="UniProtKB-KW"/>
</dbReference>
<name>A0A4R1F585_9GAMM</name>
<keyword evidence="8" id="KW-1185">Reference proteome</keyword>
<dbReference type="Gene3D" id="1.10.10.10">
    <property type="entry name" value="Winged helix-like DNA-binding domain superfamily/Winged helix DNA-binding domain"/>
    <property type="match status" value="1"/>
</dbReference>
<organism evidence="7 8">
    <name type="scientific">Cocleimonas flava</name>
    <dbReference type="NCBI Taxonomy" id="634765"/>
    <lineage>
        <taxon>Bacteria</taxon>
        <taxon>Pseudomonadati</taxon>
        <taxon>Pseudomonadota</taxon>
        <taxon>Gammaproteobacteria</taxon>
        <taxon>Thiotrichales</taxon>
        <taxon>Thiotrichaceae</taxon>
        <taxon>Cocleimonas</taxon>
    </lineage>
</organism>
<dbReference type="EMBL" id="SMFQ01000003">
    <property type="protein sequence ID" value="TCJ87842.1"/>
    <property type="molecule type" value="Genomic_DNA"/>
</dbReference>
<dbReference type="Pfam" id="PF08281">
    <property type="entry name" value="Sigma70_r4_2"/>
    <property type="match status" value="1"/>
</dbReference>
<dbReference type="GO" id="GO:0003677">
    <property type="term" value="F:DNA binding"/>
    <property type="evidence" value="ECO:0007669"/>
    <property type="project" value="InterPro"/>
</dbReference>
<evidence type="ECO:0000259" key="6">
    <source>
        <dbReference type="Pfam" id="PF08281"/>
    </source>
</evidence>
<dbReference type="GO" id="GO:0006352">
    <property type="term" value="P:DNA-templated transcription initiation"/>
    <property type="evidence" value="ECO:0007669"/>
    <property type="project" value="InterPro"/>
</dbReference>
<evidence type="ECO:0000256" key="2">
    <source>
        <dbReference type="ARBA" id="ARBA00023015"/>
    </source>
</evidence>
<keyword evidence="2" id="KW-0805">Transcription regulation</keyword>
<dbReference type="RefSeq" id="WP_131906086.1">
    <property type="nucleotide sequence ID" value="NZ_BAAAFU010000004.1"/>
</dbReference>
<dbReference type="InterPro" id="IPR013249">
    <property type="entry name" value="RNA_pol_sigma70_r4_t2"/>
</dbReference>
<gene>
    <name evidence="7" type="ORF">EV695_2358</name>
</gene>
<dbReference type="AlphaFoldDB" id="A0A4R1F585"/>
<evidence type="ECO:0000256" key="4">
    <source>
        <dbReference type="ARBA" id="ARBA00023163"/>
    </source>
</evidence>
<dbReference type="Proteomes" id="UP000294887">
    <property type="component" value="Unassembled WGS sequence"/>
</dbReference>
<evidence type="ECO:0000313" key="7">
    <source>
        <dbReference type="EMBL" id="TCJ87842.1"/>
    </source>
</evidence>
<keyword evidence="3" id="KW-0731">Sigma factor</keyword>
<comment type="caution">
    <text evidence="7">The sequence shown here is derived from an EMBL/GenBank/DDBJ whole genome shotgun (WGS) entry which is preliminary data.</text>
</comment>
<keyword evidence="4" id="KW-0804">Transcription</keyword>
<accession>A0A4R1F585</accession>
<feature type="domain" description="RNA polymerase sigma factor 70 region 4 type 2" evidence="6">
    <location>
        <begin position="125"/>
        <end position="174"/>
    </location>
</feature>
<evidence type="ECO:0000256" key="3">
    <source>
        <dbReference type="ARBA" id="ARBA00023082"/>
    </source>
</evidence>
<dbReference type="Pfam" id="PF04542">
    <property type="entry name" value="Sigma70_r2"/>
    <property type="match status" value="1"/>
</dbReference>
<dbReference type="InterPro" id="IPR036388">
    <property type="entry name" value="WH-like_DNA-bd_sf"/>
</dbReference>
<dbReference type="CDD" id="cd06171">
    <property type="entry name" value="Sigma70_r4"/>
    <property type="match status" value="1"/>
</dbReference>
<evidence type="ECO:0000313" key="8">
    <source>
        <dbReference type="Proteomes" id="UP000294887"/>
    </source>
</evidence>
<dbReference type="InterPro" id="IPR007627">
    <property type="entry name" value="RNA_pol_sigma70_r2"/>
</dbReference>
<dbReference type="InterPro" id="IPR014284">
    <property type="entry name" value="RNA_pol_sigma-70_dom"/>
</dbReference>
<sequence>MEDIYAELLQKTAAGDQLAFKQLYEKCSPKLMSLCLRLMQTEALAEDVLQEGFIKIWDKADTYTPGKGKAMTWMSTVIRNKGLDKLRSLKTRPVETEAQFEGLEFTSSDLTPDSMEDMSQEMQGLMACLDTLKPSQRECILLSYYYGHTHQELSEKLGKPLGTIKAWIRRGLEDIRPCLN</sequence>